<dbReference type="EMBL" id="AXZF01000078">
    <property type="protein sequence ID" value="ERT68144.1"/>
    <property type="molecule type" value="Genomic_DNA"/>
</dbReference>
<proteinExistence type="predicted"/>
<organism evidence="1 2">
    <name type="scientific">Cetobacterium somerae ATCC BAA-474</name>
    <dbReference type="NCBI Taxonomy" id="1319815"/>
    <lineage>
        <taxon>Bacteria</taxon>
        <taxon>Fusobacteriati</taxon>
        <taxon>Fusobacteriota</taxon>
        <taxon>Fusobacteriia</taxon>
        <taxon>Fusobacteriales</taxon>
        <taxon>Fusobacteriaceae</taxon>
        <taxon>Cetobacterium</taxon>
    </lineage>
</organism>
<dbReference type="AlphaFoldDB" id="U7VAL2"/>
<evidence type="ECO:0000313" key="1">
    <source>
        <dbReference type="EMBL" id="ERT68144.1"/>
    </source>
</evidence>
<keyword evidence="2" id="KW-1185">Reference proteome</keyword>
<dbReference type="Proteomes" id="UP000017081">
    <property type="component" value="Unassembled WGS sequence"/>
</dbReference>
<reference evidence="1 2" key="1">
    <citation type="submission" date="2013-08" db="EMBL/GenBank/DDBJ databases">
        <authorList>
            <person name="Weinstock G."/>
            <person name="Sodergren E."/>
            <person name="Wylie T."/>
            <person name="Fulton L."/>
            <person name="Fulton R."/>
            <person name="Fronick C."/>
            <person name="O'Laughlin M."/>
            <person name="Godfrey J."/>
            <person name="Miner T."/>
            <person name="Herter B."/>
            <person name="Appelbaum E."/>
            <person name="Cordes M."/>
            <person name="Lek S."/>
            <person name="Wollam A."/>
            <person name="Pepin K.H."/>
            <person name="Palsikar V.B."/>
            <person name="Mitreva M."/>
            <person name="Wilson R.K."/>
        </authorList>
    </citation>
    <scope>NUCLEOTIDE SEQUENCE [LARGE SCALE GENOMIC DNA]</scope>
    <source>
        <strain evidence="1 2">ATCC BAA-474</strain>
    </source>
</reference>
<accession>U7VAL2</accession>
<evidence type="ECO:0000313" key="2">
    <source>
        <dbReference type="Proteomes" id="UP000017081"/>
    </source>
</evidence>
<dbReference type="HOGENOM" id="CLU_2611475_0_0_0"/>
<protein>
    <submittedName>
        <fullName evidence="1">Uncharacterized protein</fullName>
    </submittedName>
</protein>
<comment type="caution">
    <text evidence="1">The sequence shown here is derived from an EMBL/GenBank/DDBJ whole genome shotgun (WGS) entry which is preliminary data.</text>
</comment>
<sequence length="79" mass="9652">ITLYLFYIILLKEKICYYYCIQNLNFLDIMEVELDHKEREKKLKEKLKNYTMDELLDLVILGLKQDMIDKKNDEQEKAC</sequence>
<gene>
    <name evidence="1" type="ORF">HMPREF0202_01940</name>
</gene>
<name>U7VAL2_9FUSO</name>
<feature type="non-terminal residue" evidence="1">
    <location>
        <position position="1"/>
    </location>
</feature>